<dbReference type="Gene3D" id="1.25.40.10">
    <property type="entry name" value="Tetratricopeptide repeat domain"/>
    <property type="match status" value="3"/>
</dbReference>
<evidence type="ECO:0000256" key="1">
    <source>
        <dbReference type="ARBA" id="ARBA00022737"/>
    </source>
</evidence>
<organism evidence="3 4">
    <name type="scientific">Oldenlandia corymbosa var. corymbosa</name>
    <dbReference type="NCBI Taxonomy" id="529605"/>
    <lineage>
        <taxon>Eukaryota</taxon>
        <taxon>Viridiplantae</taxon>
        <taxon>Streptophyta</taxon>
        <taxon>Embryophyta</taxon>
        <taxon>Tracheophyta</taxon>
        <taxon>Spermatophyta</taxon>
        <taxon>Magnoliopsida</taxon>
        <taxon>eudicotyledons</taxon>
        <taxon>Gunneridae</taxon>
        <taxon>Pentapetalae</taxon>
        <taxon>asterids</taxon>
        <taxon>lamiids</taxon>
        <taxon>Gentianales</taxon>
        <taxon>Rubiaceae</taxon>
        <taxon>Rubioideae</taxon>
        <taxon>Spermacoceae</taxon>
        <taxon>Hedyotis-Oldenlandia complex</taxon>
        <taxon>Oldenlandia</taxon>
    </lineage>
</organism>
<gene>
    <name evidence="3" type="ORF">OLC1_LOCUS9644</name>
</gene>
<feature type="repeat" description="PPR" evidence="2">
    <location>
        <begin position="218"/>
        <end position="252"/>
    </location>
</feature>
<dbReference type="Pfam" id="PF01535">
    <property type="entry name" value="PPR"/>
    <property type="match status" value="1"/>
</dbReference>
<dbReference type="PROSITE" id="PS51375">
    <property type="entry name" value="PPR"/>
    <property type="match status" value="4"/>
</dbReference>
<keyword evidence="4" id="KW-1185">Reference proteome</keyword>
<evidence type="ECO:0000313" key="4">
    <source>
        <dbReference type="Proteomes" id="UP001161247"/>
    </source>
</evidence>
<dbReference type="AlphaFoldDB" id="A0AAV1CXK4"/>
<dbReference type="NCBIfam" id="TIGR00756">
    <property type="entry name" value="PPR"/>
    <property type="match status" value="5"/>
</dbReference>
<evidence type="ECO:0000256" key="2">
    <source>
        <dbReference type="PROSITE-ProRule" id="PRU00708"/>
    </source>
</evidence>
<feature type="repeat" description="PPR" evidence="2">
    <location>
        <begin position="322"/>
        <end position="356"/>
    </location>
</feature>
<name>A0AAV1CXK4_OLDCO</name>
<dbReference type="Proteomes" id="UP001161247">
    <property type="component" value="Chromosome 3"/>
</dbReference>
<evidence type="ECO:0000313" key="3">
    <source>
        <dbReference type="EMBL" id="CAI9099675.1"/>
    </source>
</evidence>
<dbReference type="Pfam" id="PF13812">
    <property type="entry name" value="PPR_3"/>
    <property type="match status" value="1"/>
</dbReference>
<accession>A0AAV1CXK4</accession>
<dbReference type="PANTHER" id="PTHR45613">
    <property type="entry name" value="PENTATRICOPEPTIDE REPEAT-CONTAINING PROTEIN"/>
    <property type="match status" value="1"/>
</dbReference>
<dbReference type="EMBL" id="OX459120">
    <property type="protein sequence ID" value="CAI9099675.1"/>
    <property type="molecule type" value="Genomic_DNA"/>
</dbReference>
<sequence>MMMKLMRAQRKAFLESILVSPFLSFNCNPHVFSLEYHIAPERVHLYASLKFGFLNHIHASDDSINLYQHMVRMSPPPNEVAFAPFLIRVVNCCYSLAISLYHEMSASGFSVNGHMLYTLINCYCLVNKVDFGFSILGRFFKHGFVPNVCTFSTLLKGLFNEQKISQAQELFRKIIRGNLCVPNVTMCGGMIDGLFKVGNTTVALEFLRDMERTRVEQNVIVYCALIDGLCKDNRMDEAVSLLREMIGKGIAPNVVTCNCLIKGLSNIGKLDEAINLVKDMVDLGISPNIFTFNVLIDALCRKVMEDANGVLITMAQHGQNPDVCTYNALMDGCCLKGKTKKAREFFDTMVGSGLVPDLCSYGILIKVYFKRSEVDQAMHLFREVPRRGLIPYVGLYNTILQGLFRTGRTNCGMFLGLLRL</sequence>
<dbReference type="InterPro" id="IPR002885">
    <property type="entry name" value="PPR_rpt"/>
</dbReference>
<feature type="repeat" description="PPR" evidence="2">
    <location>
        <begin position="253"/>
        <end position="287"/>
    </location>
</feature>
<dbReference type="InterPro" id="IPR011990">
    <property type="entry name" value="TPR-like_helical_dom_sf"/>
</dbReference>
<dbReference type="PANTHER" id="PTHR45613:SF207">
    <property type="entry name" value="OS08G0300700 PROTEIN"/>
    <property type="match status" value="1"/>
</dbReference>
<feature type="repeat" description="PPR" evidence="2">
    <location>
        <begin position="357"/>
        <end position="391"/>
    </location>
</feature>
<dbReference type="Pfam" id="PF13041">
    <property type="entry name" value="PPR_2"/>
    <property type="match status" value="2"/>
</dbReference>
<proteinExistence type="predicted"/>
<protein>
    <submittedName>
        <fullName evidence="3">OLC1v1036533C1</fullName>
    </submittedName>
</protein>
<dbReference type="SUPFAM" id="SSF81901">
    <property type="entry name" value="HCP-like"/>
    <property type="match status" value="1"/>
</dbReference>
<dbReference type="Pfam" id="PF12854">
    <property type="entry name" value="PPR_1"/>
    <property type="match status" value="1"/>
</dbReference>
<reference evidence="3" key="1">
    <citation type="submission" date="2023-03" db="EMBL/GenBank/DDBJ databases">
        <authorList>
            <person name="Julca I."/>
        </authorList>
    </citation>
    <scope>NUCLEOTIDE SEQUENCE</scope>
</reference>
<keyword evidence="1" id="KW-0677">Repeat</keyword>